<comment type="caution">
    <text evidence="1">The sequence shown here is derived from an EMBL/GenBank/DDBJ whole genome shotgun (WGS) entry which is preliminary data.</text>
</comment>
<sequence>MHPLPVFIDDLVPLILQADDHWWPRDLATIASLSSTWLYYARKRLYQYPIIQSFSAAVKLATSLETNPLLESLVRGISLQPVGCERRPQKQELWAVRSLLGLDGLQRVTLGGELAVKAERFLRLISNPDDLQELHIDGSLLRERLNSPPSLEWDESLAFGLPNITKLRLTHVELDIAQASIPIPSSITSIVLEDVHIVNGHISQLLNGRKSLDRLHLTTSDPTAFQEQLRLVLASCVVACLHYETQKETKHSDIPFDIEAENLQSLRCLHLNGHFVDINILTAINETCRGLVELAVLGRAVRVSTEEWAHLLQSGAFSSLRRLGLPWGTNEPPFCRWPPAAVAQIQEACNFRKIPLRLY</sequence>
<accession>A0A8H4R486</accession>
<dbReference type="AlphaFoldDB" id="A0A8H4R486"/>
<evidence type="ECO:0000313" key="1">
    <source>
        <dbReference type="EMBL" id="KAF4622982.1"/>
    </source>
</evidence>
<dbReference type="Gene3D" id="3.80.10.10">
    <property type="entry name" value="Ribonuclease Inhibitor"/>
    <property type="match status" value="1"/>
</dbReference>
<proteinExistence type="predicted"/>
<evidence type="ECO:0008006" key="3">
    <source>
        <dbReference type="Google" id="ProtNLM"/>
    </source>
</evidence>
<name>A0A8H4R486_9AGAR</name>
<evidence type="ECO:0000313" key="2">
    <source>
        <dbReference type="Proteomes" id="UP000521872"/>
    </source>
</evidence>
<dbReference type="EMBL" id="JAACJL010000001">
    <property type="protein sequence ID" value="KAF4622982.1"/>
    <property type="molecule type" value="Genomic_DNA"/>
</dbReference>
<dbReference type="SUPFAM" id="SSF52047">
    <property type="entry name" value="RNI-like"/>
    <property type="match status" value="1"/>
</dbReference>
<keyword evidence="2" id="KW-1185">Reference proteome</keyword>
<dbReference type="InterPro" id="IPR032675">
    <property type="entry name" value="LRR_dom_sf"/>
</dbReference>
<dbReference type="Proteomes" id="UP000521872">
    <property type="component" value="Unassembled WGS sequence"/>
</dbReference>
<gene>
    <name evidence="1" type="ORF">D9613_001977</name>
</gene>
<reference evidence="1 2" key="1">
    <citation type="submission" date="2019-12" db="EMBL/GenBank/DDBJ databases">
        <authorList>
            <person name="Floudas D."/>
            <person name="Bentzer J."/>
            <person name="Ahren D."/>
            <person name="Johansson T."/>
            <person name="Persson P."/>
            <person name="Tunlid A."/>
        </authorList>
    </citation>
    <scope>NUCLEOTIDE SEQUENCE [LARGE SCALE GENOMIC DNA]</scope>
    <source>
        <strain evidence="1 2">CBS 102.39</strain>
    </source>
</reference>
<organism evidence="1 2">
    <name type="scientific">Agrocybe pediades</name>
    <dbReference type="NCBI Taxonomy" id="84607"/>
    <lineage>
        <taxon>Eukaryota</taxon>
        <taxon>Fungi</taxon>
        <taxon>Dikarya</taxon>
        <taxon>Basidiomycota</taxon>
        <taxon>Agaricomycotina</taxon>
        <taxon>Agaricomycetes</taxon>
        <taxon>Agaricomycetidae</taxon>
        <taxon>Agaricales</taxon>
        <taxon>Agaricineae</taxon>
        <taxon>Strophariaceae</taxon>
        <taxon>Agrocybe</taxon>
    </lineage>
</organism>
<protein>
    <recommendedName>
        <fullName evidence="3">F-box domain-containing protein</fullName>
    </recommendedName>
</protein>